<dbReference type="SUPFAM" id="SSF54292">
    <property type="entry name" value="2Fe-2S ferredoxin-like"/>
    <property type="match status" value="1"/>
</dbReference>
<feature type="domain" description="FAD-binding FR-type" evidence="14">
    <location>
        <begin position="127"/>
        <end position="230"/>
    </location>
</feature>
<evidence type="ECO:0000256" key="10">
    <source>
        <dbReference type="ARBA" id="ARBA00034078"/>
    </source>
</evidence>
<evidence type="ECO:0000256" key="9">
    <source>
        <dbReference type="ARBA" id="ARBA00023075"/>
    </source>
</evidence>
<evidence type="ECO:0000256" key="2">
    <source>
        <dbReference type="ARBA" id="ARBA00022630"/>
    </source>
</evidence>
<keyword evidence="3" id="KW-0001">2Fe-2S</keyword>
<dbReference type="Gene3D" id="3.10.20.30">
    <property type="match status" value="1"/>
</dbReference>
<keyword evidence="16" id="KW-1185">Reference proteome</keyword>
<dbReference type="InterPro" id="IPR012675">
    <property type="entry name" value="Beta-grasp_dom_sf"/>
</dbReference>
<evidence type="ECO:0000256" key="4">
    <source>
        <dbReference type="ARBA" id="ARBA00022723"/>
    </source>
</evidence>
<proteinExistence type="inferred from homology"/>
<keyword evidence="8" id="KW-0411">Iron-sulfur</keyword>
<evidence type="ECO:0000256" key="11">
    <source>
        <dbReference type="ARBA" id="ARBA00061434"/>
    </source>
</evidence>
<protein>
    <submittedName>
        <fullName evidence="15">2Fe-2S iron-sulfur cluster binding domain-containing protein</fullName>
    </submittedName>
</protein>
<sequence length="476" mass="50270">MSTSGFSFSTALASAQSSKEPASDNSNAPTTDANLKTTPAAPSSSGFSFAGALSSAQADNATSTPAKAAEKPASSGFSFSGALASAQKPAATKPATGGFSFAGALASKQTQTQPTQAQVLAADEWQRREVTLRCIEKWNETHDVVSFRFKGLEPVKFNFKPGQFLTFKLTIDGKTVYRSYTIASSPSRPYSLMVTVKRIEGGLVSNHLAEHLNVDDEVTVVGPDGAFNLIDIAADKYLFLSAGSGVTPMHSMSRWLCDTSVDSDIAFVHSAQSSHDVIFADAMASMAQRSPQFSLSYLLREGSETASLSARFDGTQFETGRINVEKLATLVPDYQSRTVFVCGPQSYMDAVKAMLEAADFNMDNFNQESFGEVASVTSNAPKLSASEHKAAGGFMLKVADKEIALGSDQTLLEGIEAEGLPIIAACRSGVCGACKCKVTDGTTISSSKMTLTAAEIEAGYVLACSTKITSDVDLEM</sequence>
<comment type="cofactor">
    <cofactor evidence="10">
        <name>[2Fe-2S] cluster</name>
        <dbReference type="ChEBI" id="CHEBI:190135"/>
    </cofactor>
</comment>
<dbReference type="InterPro" id="IPR001041">
    <property type="entry name" value="2Fe-2S_ferredoxin-type"/>
</dbReference>
<dbReference type="InterPro" id="IPR050415">
    <property type="entry name" value="MRET"/>
</dbReference>
<dbReference type="EMBL" id="JAAIKR010000009">
    <property type="protein sequence ID" value="MBR9728401.1"/>
    <property type="molecule type" value="Genomic_DNA"/>
</dbReference>
<dbReference type="InterPro" id="IPR008333">
    <property type="entry name" value="Cbr1-like_FAD-bd_dom"/>
</dbReference>
<keyword evidence="6" id="KW-0560">Oxidoreductase</keyword>
<evidence type="ECO:0000256" key="5">
    <source>
        <dbReference type="ARBA" id="ARBA00022827"/>
    </source>
</evidence>
<dbReference type="PRINTS" id="PR00410">
    <property type="entry name" value="PHEHYDRXLASE"/>
</dbReference>
<keyword evidence="9" id="KW-0830">Ubiquinone</keyword>
<accession>A0ABS5I308</accession>
<dbReference type="Gene3D" id="2.40.30.10">
    <property type="entry name" value="Translation factors"/>
    <property type="match status" value="1"/>
</dbReference>
<feature type="compositionally biased region" description="Polar residues" evidence="12">
    <location>
        <begin position="1"/>
        <end position="37"/>
    </location>
</feature>
<evidence type="ECO:0000256" key="12">
    <source>
        <dbReference type="SAM" id="MobiDB-lite"/>
    </source>
</evidence>
<dbReference type="PROSITE" id="PS00197">
    <property type="entry name" value="2FE2S_FER_1"/>
    <property type="match status" value="1"/>
</dbReference>
<dbReference type="Pfam" id="PF00111">
    <property type="entry name" value="Fer2"/>
    <property type="match status" value="1"/>
</dbReference>
<keyword evidence="7" id="KW-0408">Iron</keyword>
<keyword evidence="5" id="KW-0274">FAD</keyword>
<dbReference type="Proteomes" id="UP000811844">
    <property type="component" value="Unassembled WGS sequence"/>
</dbReference>
<evidence type="ECO:0000256" key="1">
    <source>
        <dbReference type="ARBA" id="ARBA00001974"/>
    </source>
</evidence>
<evidence type="ECO:0000256" key="7">
    <source>
        <dbReference type="ARBA" id="ARBA00023004"/>
    </source>
</evidence>
<name>A0ABS5I308_9GAMM</name>
<dbReference type="Pfam" id="PF00970">
    <property type="entry name" value="FAD_binding_6"/>
    <property type="match status" value="1"/>
</dbReference>
<evidence type="ECO:0000313" key="16">
    <source>
        <dbReference type="Proteomes" id="UP000811844"/>
    </source>
</evidence>
<gene>
    <name evidence="15" type="ORF">G3R48_10495</name>
</gene>
<dbReference type="PROSITE" id="PS51384">
    <property type="entry name" value="FAD_FR"/>
    <property type="match status" value="1"/>
</dbReference>
<dbReference type="CDD" id="cd00207">
    <property type="entry name" value="fer2"/>
    <property type="match status" value="1"/>
</dbReference>
<comment type="cofactor">
    <cofactor evidence="1">
        <name>FAD</name>
        <dbReference type="ChEBI" id="CHEBI:57692"/>
    </cofactor>
</comment>
<dbReference type="InterPro" id="IPR039261">
    <property type="entry name" value="FNR_nucleotide-bd"/>
</dbReference>
<comment type="similarity">
    <text evidence="11">In the N-terminal section; belongs to the FAD-binding oxidoreductase type 6 family.</text>
</comment>
<dbReference type="InterPro" id="IPR006058">
    <property type="entry name" value="2Fe2S_fd_BS"/>
</dbReference>
<organism evidence="15 16">
    <name type="scientific">Shewanella intestini</name>
    <dbReference type="NCBI Taxonomy" id="2017544"/>
    <lineage>
        <taxon>Bacteria</taxon>
        <taxon>Pseudomonadati</taxon>
        <taxon>Pseudomonadota</taxon>
        <taxon>Gammaproteobacteria</taxon>
        <taxon>Alteromonadales</taxon>
        <taxon>Shewanellaceae</taxon>
        <taxon>Shewanella</taxon>
    </lineage>
</organism>
<dbReference type="InterPro" id="IPR017927">
    <property type="entry name" value="FAD-bd_FR_type"/>
</dbReference>
<keyword evidence="4" id="KW-0479">Metal-binding</keyword>
<feature type="domain" description="2Fe-2S ferredoxin-type" evidence="13">
    <location>
        <begin position="394"/>
        <end position="476"/>
    </location>
</feature>
<dbReference type="RefSeq" id="WP_153664856.1">
    <property type="nucleotide sequence ID" value="NZ_JAAIKR010000009.1"/>
</dbReference>
<dbReference type="PANTHER" id="PTHR47354">
    <property type="entry name" value="NADH OXIDOREDUCTASE HCR"/>
    <property type="match status" value="1"/>
</dbReference>
<dbReference type="SUPFAM" id="SSF52343">
    <property type="entry name" value="Ferredoxin reductase-like, C-terminal NADP-linked domain"/>
    <property type="match status" value="1"/>
</dbReference>
<dbReference type="InterPro" id="IPR017938">
    <property type="entry name" value="Riboflavin_synthase-like_b-brl"/>
</dbReference>
<evidence type="ECO:0000259" key="14">
    <source>
        <dbReference type="PROSITE" id="PS51384"/>
    </source>
</evidence>
<dbReference type="CDD" id="cd06215">
    <property type="entry name" value="FNR_iron_sulfur_binding_1"/>
    <property type="match status" value="1"/>
</dbReference>
<dbReference type="Gene3D" id="3.40.50.80">
    <property type="entry name" value="Nucleotide-binding domain of ferredoxin-NADP reductase (FNR) module"/>
    <property type="match status" value="1"/>
</dbReference>
<evidence type="ECO:0000313" key="15">
    <source>
        <dbReference type="EMBL" id="MBR9728401.1"/>
    </source>
</evidence>
<feature type="compositionally biased region" description="Low complexity" evidence="12">
    <location>
        <begin position="39"/>
        <end position="49"/>
    </location>
</feature>
<keyword evidence="2" id="KW-0285">Flavoprotein</keyword>
<evidence type="ECO:0000256" key="8">
    <source>
        <dbReference type="ARBA" id="ARBA00023014"/>
    </source>
</evidence>
<reference evidence="15 16" key="1">
    <citation type="submission" date="2020-02" db="EMBL/GenBank/DDBJ databases">
        <title>Shewanella WXL01 sp. nov., a marine bacterium isolated from green algae in Luhuitou Fringing Reef (Northern South China Sea).</title>
        <authorList>
            <person name="Wang X."/>
        </authorList>
    </citation>
    <scope>NUCLEOTIDE SEQUENCE [LARGE SCALE GENOMIC DNA]</scope>
    <source>
        <strain evidence="15 16">MCCC 1A01895</strain>
    </source>
</reference>
<comment type="caution">
    <text evidence="15">The sequence shown here is derived from an EMBL/GenBank/DDBJ whole genome shotgun (WGS) entry which is preliminary data.</text>
</comment>
<evidence type="ECO:0000256" key="3">
    <source>
        <dbReference type="ARBA" id="ARBA00022714"/>
    </source>
</evidence>
<evidence type="ECO:0000256" key="6">
    <source>
        <dbReference type="ARBA" id="ARBA00023002"/>
    </source>
</evidence>
<dbReference type="PROSITE" id="PS51085">
    <property type="entry name" value="2FE2S_FER_2"/>
    <property type="match status" value="1"/>
</dbReference>
<dbReference type="Pfam" id="PF00175">
    <property type="entry name" value="NAD_binding_1"/>
    <property type="match status" value="1"/>
</dbReference>
<dbReference type="SUPFAM" id="SSF63380">
    <property type="entry name" value="Riboflavin synthase domain-like"/>
    <property type="match status" value="1"/>
</dbReference>
<dbReference type="InterPro" id="IPR001433">
    <property type="entry name" value="OxRdtase_FAD/NAD-bd"/>
</dbReference>
<feature type="region of interest" description="Disordered" evidence="12">
    <location>
        <begin position="1"/>
        <end position="49"/>
    </location>
</feature>
<dbReference type="InterPro" id="IPR036010">
    <property type="entry name" value="2Fe-2S_ferredoxin-like_sf"/>
</dbReference>
<evidence type="ECO:0000259" key="13">
    <source>
        <dbReference type="PROSITE" id="PS51085"/>
    </source>
</evidence>
<dbReference type="PANTHER" id="PTHR47354:SF6">
    <property type="entry name" value="NADH OXIDOREDUCTASE HCR"/>
    <property type="match status" value="1"/>
</dbReference>